<evidence type="ECO:0000313" key="3">
    <source>
        <dbReference type="Proteomes" id="UP000325577"/>
    </source>
</evidence>
<evidence type="ECO:0000256" key="1">
    <source>
        <dbReference type="SAM" id="MobiDB-lite"/>
    </source>
</evidence>
<evidence type="ECO:0000313" key="2">
    <source>
        <dbReference type="EMBL" id="KAA8522014.1"/>
    </source>
</evidence>
<sequence>MFILHPQRARVVFDAAIKIHRNIQERNIEVGRNFGNWIFRWLERMKPSAQISVSPPAKPRFGDNANGNMTKQFTNISNQKTPGCFQRFGARSGDRDSDRHLFTSSTSVWPRACPGNAMLMQPAKPAGTSMQKRKERERKGADDSLKLELNLRGRLQSNCFGRGIYFSVFREGATSLVMSTEECSTRQVFVGMVTGISIISLLHWRTGIKSLH</sequence>
<name>A0A5J4ZVX9_9ASTE</name>
<keyword evidence="3" id="KW-1185">Reference proteome</keyword>
<gene>
    <name evidence="2" type="ORF">F0562_012672</name>
</gene>
<accession>A0A5J4ZVX9</accession>
<reference evidence="2 3" key="1">
    <citation type="submission" date="2019-09" db="EMBL/GenBank/DDBJ databases">
        <title>A chromosome-level genome assembly of the Chinese tupelo Nyssa sinensis.</title>
        <authorList>
            <person name="Yang X."/>
            <person name="Kang M."/>
            <person name="Yang Y."/>
            <person name="Xiong H."/>
            <person name="Wang M."/>
            <person name="Zhang Z."/>
            <person name="Wang Z."/>
            <person name="Wu H."/>
            <person name="Ma T."/>
            <person name="Liu J."/>
            <person name="Xi Z."/>
        </authorList>
    </citation>
    <scope>NUCLEOTIDE SEQUENCE [LARGE SCALE GENOMIC DNA]</scope>
    <source>
        <strain evidence="2">J267</strain>
        <tissue evidence="2">Leaf</tissue>
    </source>
</reference>
<feature type="region of interest" description="Disordered" evidence="1">
    <location>
        <begin position="121"/>
        <end position="141"/>
    </location>
</feature>
<dbReference type="AlphaFoldDB" id="A0A5J4ZVX9"/>
<feature type="compositionally biased region" description="Basic and acidic residues" evidence="1">
    <location>
        <begin position="132"/>
        <end position="141"/>
    </location>
</feature>
<dbReference type="PANTHER" id="PTHR35998:SF1">
    <property type="entry name" value="OS02G0127900 PROTEIN"/>
    <property type="match status" value="1"/>
</dbReference>
<dbReference type="Proteomes" id="UP000325577">
    <property type="component" value="Linkage Group LG5"/>
</dbReference>
<protein>
    <submittedName>
        <fullName evidence="2">Uncharacterized protein</fullName>
    </submittedName>
</protein>
<dbReference type="EMBL" id="CM018048">
    <property type="protein sequence ID" value="KAA8522014.1"/>
    <property type="molecule type" value="Genomic_DNA"/>
</dbReference>
<dbReference type="PANTHER" id="PTHR35998">
    <property type="entry name" value="OS02G0127900 PROTEIN"/>
    <property type="match status" value="1"/>
</dbReference>
<proteinExistence type="predicted"/>
<dbReference type="OrthoDB" id="2018352at2759"/>
<organism evidence="2 3">
    <name type="scientific">Nyssa sinensis</name>
    <dbReference type="NCBI Taxonomy" id="561372"/>
    <lineage>
        <taxon>Eukaryota</taxon>
        <taxon>Viridiplantae</taxon>
        <taxon>Streptophyta</taxon>
        <taxon>Embryophyta</taxon>
        <taxon>Tracheophyta</taxon>
        <taxon>Spermatophyta</taxon>
        <taxon>Magnoliopsida</taxon>
        <taxon>eudicotyledons</taxon>
        <taxon>Gunneridae</taxon>
        <taxon>Pentapetalae</taxon>
        <taxon>asterids</taxon>
        <taxon>Cornales</taxon>
        <taxon>Nyssaceae</taxon>
        <taxon>Nyssa</taxon>
    </lineage>
</organism>